<keyword evidence="2" id="KW-1185">Reference proteome</keyword>
<gene>
    <name evidence="1" type="ORF">C492_19107</name>
</gene>
<comment type="caution">
    <text evidence="1">The sequence shown here is derived from an EMBL/GenBank/DDBJ whole genome shotgun (WGS) entry which is preliminary data.</text>
</comment>
<dbReference type="EMBL" id="AOIA01000154">
    <property type="protein sequence ID" value="ELY52774.1"/>
    <property type="molecule type" value="Genomic_DNA"/>
</dbReference>
<dbReference type="Proteomes" id="UP000011531">
    <property type="component" value="Unassembled WGS sequence"/>
</dbReference>
<protein>
    <submittedName>
        <fullName evidence="1">Uncharacterized protein</fullName>
    </submittedName>
</protein>
<sequence length="76" mass="8690">MDLVWNTVTEDVSVTDPVYADLHKYSGFGNYRYTRRIIIDLTGLTGQESLDDGTFIANNFEFKEYGEVKQYQVAGL</sequence>
<evidence type="ECO:0000313" key="1">
    <source>
        <dbReference type="EMBL" id="ELY52774.1"/>
    </source>
</evidence>
<proteinExistence type="predicted"/>
<reference evidence="1 2" key="1">
    <citation type="journal article" date="2014" name="PLoS Genet.">
        <title>Phylogenetically driven sequencing of extremely halophilic archaea reveals strategies for static and dynamic osmo-response.</title>
        <authorList>
            <person name="Becker E.A."/>
            <person name="Seitzer P.M."/>
            <person name="Tritt A."/>
            <person name="Larsen D."/>
            <person name="Krusor M."/>
            <person name="Yao A.I."/>
            <person name="Wu D."/>
            <person name="Madern D."/>
            <person name="Eisen J.A."/>
            <person name="Darling A.E."/>
            <person name="Facciotti M.T."/>
        </authorList>
    </citation>
    <scope>NUCLEOTIDE SEQUENCE [LARGE SCALE GENOMIC DNA]</scope>
    <source>
        <strain evidence="1 2">DSM 18795</strain>
    </source>
</reference>
<organism evidence="1 2">
    <name type="scientific">Natronococcus jeotgali DSM 18795</name>
    <dbReference type="NCBI Taxonomy" id="1227498"/>
    <lineage>
        <taxon>Archaea</taxon>
        <taxon>Methanobacteriati</taxon>
        <taxon>Methanobacteriota</taxon>
        <taxon>Stenosarchaea group</taxon>
        <taxon>Halobacteria</taxon>
        <taxon>Halobacteriales</taxon>
        <taxon>Natrialbaceae</taxon>
        <taxon>Natronococcus</taxon>
    </lineage>
</organism>
<evidence type="ECO:0000313" key="2">
    <source>
        <dbReference type="Proteomes" id="UP000011531"/>
    </source>
</evidence>
<dbReference type="AlphaFoldDB" id="L9WTG7"/>
<name>L9WTG7_9EURY</name>
<accession>L9WTG7</accession>